<keyword evidence="5" id="KW-0539">Nucleus</keyword>
<dbReference type="InterPro" id="IPR008906">
    <property type="entry name" value="HATC_C_dom"/>
</dbReference>
<dbReference type="InterPro" id="IPR052035">
    <property type="entry name" value="ZnF_BED_domain_contain"/>
</dbReference>
<reference evidence="7 8" key="1">
    <citation type="submission" date="2017-12" db="EMBL/GenBank/DDBJ databases">
        <title>Gene loss provides genomic basis for host adaptation in cereal stripe rust fungi.</title>
        <authorList>
            <person name="Xia C."/>
        </authorList>
    </citation>
    <scope>NUCLEOTIDE SEQUENCE [LARGE SCALE GENOMIC DNA]</scope>
    <source>
        <strain evidence="7 8">93TX-2</strain>
    </source>
</reference>
<dbReference type="GO" id="GO:0008270">
    <property type="term" value="F:zinc ion binding"/>
    <property type="evidence" value="ECO:0007669"/>
    <property type="project" value="UniProtKB-KW"/>
</dbReference>
<dbReference type="GO" id="GO:0005634">
    <property type="term" value="C:nucleus"/>
    <property type="evidence" value="ECO:0007669"/>
    <property type="project" value="UniProtKB-SubCell"/>
</dbReference>
<dbReference type="InterPro" id="IPR012337">
    <property type="entry name" value="RNaseH-like_sf"/>
</dbReference>
<comment type="caution">
    <text evidence="7">The sequence shown here is derived from an EMBL/GenBank/DDBJ whole genome shotgun (WGS) entry which is preliminary data.</text>
</comment>
<proteinExistence type="predicted"/>
<dbReference type="PANTHER" id="PTHR46481">
    <property type="entry name" value="ZINC FINGER BED DOMAIN-CONTAINING PROTEIN 4"/>
    <property type="match status" value="1"/>
</dbReference>
<evidence type="ECO:0000256" key="5">
    <source>
        <dbReference type="ARBA" id="ARBA00023242"/>
    </source>
</evidence>
<organism evidence="7 8">
    <name type="scientific">Puccinia striiformis</name>
    <dbReference type="NCBI Taxonomy" id="27350"/>
    <lineage>
        <taxon>Eukaryota</taxon>
        <taxon>Fungi</taxon>
        <taxon>Dikarya</taxon>
        <taxon>Basidiomycota</taxon>
        <taxon>Pucciniomycotina</taxon>
        <taxon>Pucciniomycetes</taxon>
        <taxon>Pucciniales</taxon>
        <taxon>Pucciniaceae</taxon>
        <taxon>Puccinia</taxon>
    </lineage>
</organism>
<name>A0A2S4VE08_9BASI</name>
<gene>
    <name evidence="7" type="ORF">PSHT_09840</name>
</gene>
<reference evidence="8" key="2">
    <citation type="journal article" date="2018" name="BMC Genomics">
        <title>Genomic insights into host adaptation between the wheat stripe rust pathogen (Puccinia striiformis f. sp. tritici) and the barley stripe rust pathogen (Puccinia striiformis f. sp. hordei).</title>
        <authorList>
            <person name="Xia C."/>
            <person name="Wang M."/>
            <person name="Yin C."/>
            <person name="Cornejo O.E."/>
            <person name="Hulbert S.H."/>
            <person name="Chen X."/>
        </authorList>
    </citation>
    <scope>NUCLEOTIDE SEQUENCE [LARGE SCALE GENOMIC DNA]</scope>
    <source>
        <strain evidence="8">93TX-2</strain>
    </source>
</reference>
<evidence type="ECO:0000313" key="8">
    <source>
        <dbReference type="Proteomes" id="UP000238274"/>
    </source>
</evidence>
<dbReference type="OrthoDB" id="2505960at2759"/>
<dbReference type="Pfam" id="PF05699">
    <property type="entry name" value="Dimer_Tnp_hAT"/>
    <property type="match status" value="1"/>
</dbReference>
<evidence type="ECO:0000256" key="3">
    <source>
        <dbReference type="ARBA" id="ARBA00022771"/>
    </source>
</evidence>
<dbReference type="EMBL" id="PKSM01000144">
    <property type="protein sequence ID" value="POW07718.1"/>
    <property type="molecule type" value="Genomic_DNA"/>
</dbReference>
<evidence type="ECO:0000313" key="7">
    <source>
        <dbReference type="EMBL" id="POW07718.1"/>
    </source>
</evidence>
<evidence type="ECO:0000256" key="1">
    <source>
        <dbReference type="ARBA" id="ARBA00004123"/>
    </source>
</evidence>
<dbReference type="AlphaFoldDB" id="A0A2S4VE08"/>
<accession>A0A2S4VE08</accession>
<keyword evidence="4" id="KW-0862">Zinc</keyword>
<evidence type="ECO:0000259" key="6">
    <source>
        <dbReference type="Pfam" id="PF05699"/>
    </source>
</evidence>
<dbReference type="GO" id="GO:0046983">
    <property type="term" value="F:protein dimerization activity"/>
    <property type="evidence" value="ECO:0007669"/>
    <property type="project" value="InterPro"/>
</dbReference>
<dbReference type="VEuPathDB" id="FungiDB:PSHT_09840"/>
<dbReference type="SUPFAM" id="SSF53098">
    <property type="entry name" value="Ribonuclease H-like"/>
    <property type="match status" value="1"/>
</dbReference>
<feature type="domain" description="HAT C-terminal dimerisation" evidence="6">
    <location>
        <begin position="115"/>
        <end position="164"/>
    </location>
</feature>
<protein>
    <recommendedName>
        <fullName evidence="6">HAT C-terminal dimerisation domain-containing protein</fullName>
    </recommendedName>
</protein>
<dbReference type="Proteomes" id="UP000238274">
    <property type="component" value="Unassembled WGS sequence"/>
</dbReference>
<comment type="subcellular location">
    <subcellularLocation>
        <location evidence="1">Nucleus</location>
    </subcellularLocation>
</comment>
<evidence type="ECO:0000256" key="4">
    <source>
        <dbReference type="ARBA" id="ARBA00022833"/>
    </source>
</evidence>
<dbReference type="PANTHER" id="PTHR46481:SF10">
    <property type="entry name" value="ZINC FINGER BED DOMAIN-CONTAINING PROTEIN 39"/>
    <property type="match status" value="1"/>
</dbReference>
<keyword evidence="2" id="KW-0479">Metal-binding</keyword>
<reference evidence="8" key="3">
    <citation type="journal article" date="2018" name="Mol. Plant Microbe Interact.">
        <title>Genome sequence resources for the wheat stripe rust pathogen (Puccinia striiformis f. sp. tritici) and the barley stripe rust pathogen (Puccinia striiformis f. sp. hordei).</title>
        <authorList>
            <person name="Xia C."/>
            <person name="Wang M."/>
            <person name="Yin C."/>
            <person name="Cornejo O.E."/>
            <person name="Hulbert S.H."/>
            <person name="Chen X."/>
        </authorList>
    </citation>
    <scope>NUCLEOTIDE SEQUENCE [LARGE SCALE GENOMIC DNA]</scope>
    <source>
        <strain evidence="8">93TX-2</strain>
    </source>
</reference>
<sequence length="191" mass="21577">MYDAQELIPAATLMIAKLREYFNAAVKKPVYVFSTMLDPRMKADVLTNSVLDILNMDKATVIQTFQDTAEGFVGSHYKETEPSPKKDDERRPSISSALFKKKKIKITCLREEVAAYLDSECEEEACVPLTYWKCNSKKFPTLARMAHTYLAASASSTPCERAFGWSAHSRLQPKPIESDVTRVNHLFTELA</sequence>
<evidence type="ECO:0000256" key="2">
    <source>
        <dbReference type="ARBA" id="ARBA00022723"/>
    </source>
</evidence>
<keyword evidence="8" id="KW-1185">Reference proteome</keyword>
<keyword evidence="3" id="KW-0863">Zinc-finger</keyword>